<feature type="compositionally biased region" description="Polar residues" evidence="1">
    <location>
        <begin position="254"/>
        <end position="269"/>
    </location>
</feature>
<organism evidence="2 3">
    <name type="scientific">Penicillium subrubescens</name>
    <dbReference type="NCBI Taxonomy" id="1316194"/>
    <lineage>
        <taxon>Eukaryota</taxon>
        <taxon>Fungi</taxon>
        <taxon>Dikarya</taxon>
        <taxon>Ascomycota</taxon>
        <taxon>Pezizomycotina</taxon>
        <taxon>Eurotiomycetes</taxon>
        <taxon>Eurotiomycetidae</taxon>
        <taxon>Eurotiales</taxon>
        <taxon>Aspergillaceae</taxon>
        <taxon>Penicillium</taxon>
    </lineage>
</organism>
<dbReference type="STRING" id="1316194.A0A1Q5T244"/>
<feature type="compositionally biased region" description="Low complexity" evidence="1">
    <location>
        <begin position="137"/>
        <end position="156"/>
    </location>
</feature>
<comment type="caution">
    <text evidence="2">The sequence shown here is derived from an EMBL/GenBank/DDBJ whole genome shotgun (WGS) entry which is preliminary data.</text>
</comment>
<feature type="compositionally biased region" description="Low complexity" evidence="1">
    <location>
        <begin position="193"/>
        <end position="206"/>
    </location>
</feature>
<feature type="compositionally biased region" description="Polar residues" evidence="1">
    <location>
        <begin position="157"/>
        <end position="177"/>
    </location>
</feature>
<evidence type="ECO:0000313" key="2">
    <source>
        <dbReference type="EMBL" id="OKO94327.1"/>
    </source>
</evidence>
<proteinExistence type="predicted"/>
<dbReference type="AlphaFoldDB" id="A0A1Q5T244"/>
<name>A0A1Q5T244_9EURO</name>
<reference evidence="2 3" key="1">
    <citation type="submission" date="2016-10" db="EMBL/GenBank/DDBJ databases">
        <title>Genome sequence of the ascomycete fungus Penicillium subrubescens.</title>
        <authorList>
            <person name="De Vries R.P."/>
            <person name="Peng M."/>
            <person name="Dilokpimol A."/>
            <person name="Hilden K."/>
            <person name="Makela M.R."/>
            <person name="Grigoriev I."/>
            <person name="Riley R."/>
            <person name="Granchi Z."/>
        </authorList>
    </citation>
    <scope>NUCLEOTIDE SEQUENCE [LARGE SCALE GENOMIC DNA]</scope>
    <source>
        <strain evidence="2 3">CBS 132785</strain>
    </source>
</reference>
<evidence type="ECO:0000313" key="3">
    <source>
        <dbReference type="Proteomes" id="UP000186955"/>
    </source>
</evidence>
<gene>
    <name evidence="2" type="ORF">PENSUB_11594</name>
</gene>
<evidence type="ECO:0000256" key="1">
    <source>
        <dbReference type="SAM" id="MobiDB-lite"/>
    </source>
</evidence>
<dbReference type="Proteomes" id="UP000186955">
    <property type="component" value="Unassembled WGS sequence"/>
</dbReference>
<feature type="region of interest" description="Disordered" evidence="1">
    <location>
        <begin position="1"/>
        <end position="274"/>
    </location>
</feature>
<feature type="compositionally biased region" description="Low complexity" evidence="1">
    <location>
        <begin position="45"/>
        <end position="61"/>
    </location>
</feature>
<feature type="compositionally biased region" description="Polar residues" evidence="1">
    <location>
        <begin position="20"/>
        <end position="34"/>
    </location>
</feature>
<sequence>MAIFDSEKRPRGLRVPSLTAMKNGSSATKSQFSFHSKKSTDSRPDSSSTPSLTTIISAPQTKPKDLPPPPNKDLPPTPKEELPQPVSAQAPPRSSSMVPPRREVLRKPPPSGTSPITGAPKLGLRQPSQQAPASGIPVVVSPQAPQSQSQLQLQSQTRPAQSQPAYTQAQPPITQSLPGYHAAQAAPAPPTPQSQVQAQPAQTNQASRGPAPTPTPSQAPPPNLTPAPPQPSASTDALTPLEDFIPTPDGGSTPLDQTSSDEQASYTPSDDTEPIAAPLSKIHYACFQEHRNMPVAKNTWCPVPCMTCQKMDREIRHRCVFCCLRVCEGCYLSLQRCRRRSLAELMNQLG</sequence>
<feature type="compositionally biased region" description="Pro residues" evidence="1">
    <location>
        <begin position="211"/>
        <end position="231"/>
    </location>
</feature>
<dbReference type="PRINTS" id="PR01217">
    <property type="entry name" value="PRICHEXTENSN"/>
</dbReference>
<feature type="compositionally biased region" description="Basic and acidic residues" evidence="1">
    <location>
        <begin position="1"/>
        <end position="10"/>
    </location>
</feature>
<keyword evidence="3" id="KW-1185">Reference proteome</keyword>
<protein>
    <submittedName>
        <fullName evidence="2">Uncharacterized protein</fullName>
    </submittedName>
</protein>
<accession>A0A1Q5T244</accession>
<feature type="compositionally biased region" description="Pro residues" evidence="1">
    <location>
        <begin position="66"/>
        <end position="77"/>
    </location>
</feature>
<dbReference type="EMBL" id="MNBE01000719">
    <property type="protein sequence ID" value="OKO94327.1"/>
    <property type="molecule type" value="Genomic_DNA"/>
</dbReference>